<dbReference type="PANTHER" id="PTHR15414:SF0">
    <property type="entry name" value="ENDOPLASMIC RETICULUM LECTIN 1"/>
    <property type="match status" value="1"/>
</dbReference>
<feature type="region of interest" description="Disordered" evidence="8">
    <location>
        <begin position="444"/>
        <end position="505"/>
    </location>
</feature>
<protein>
    <recommendedName>
        <fullName evidence="3">Protein OS-9 homolog</fullName>
    </recommendedName>
</protein>
<comment type="subcellular location">
    <subcellularLocation>
        <location evidence="1">Endoplasmic reticulum membrane</location>
        <topology evidence="1">Peripheral membrane protein</topology>
        <orientation evidence="1">Lumenal side</orientation>
    </subcellularLocation>
</comment>
<evidence type="ECO:0000256" key="1">
    <source>
        <dbReference type="ARBA" id="ARBA00004367"/>
    </source>
</evidence>
<dbReference type="GO" id="GO:0030968">
    <property type="term" value="P:endoplasmic reticulum unfolded protein response"/>
    <property type="evidence" value="ECO:0007669"/>
    <property type="project" value="InterPro"/>
</dbReference>
<dbReference type="InParanoid" id="A0A317XLD6"/>
<feature type="compositionally biased region" description="Basic and acidic residues" evidence="8">
    <location>
        <begin position="787"/>
        <end position="815"/>
    </location>
</feature>
<evidence type="ECO:0000256" key="6">
    <source>
        <dbReference type="ARBA" id="ARBA00022824"/>
    </source>
</evidence>
<dbReference type="SUPFAM" id="SSF50911">
    <property type="entry name" value="Mannose 6-phosphate receptor domain"/>
    <property type="match status" value="1"/>
</dbReference>
<feature type="region of interest" description="Disordered" evidence="8">
    <location>
        <begin position="669"/>
        <end position="710"/>
    </location>
</feature>
<feature type="region of interest" description="Disordered" evidence="8">
    <location>
        <begin position="319"/>
        <end position="350"/>
    </location>
</feature>
<evidence type="ECO:0000256" key="9">
    <source>
        <dbReference type="SAM" id="SignalP"/>
    </source>
</evidence>
<dbReference type="GO" id="GO:0030246">
    <property type="term" value="F:carbohydrate binding"/>
    <property type="evidence" value="ECO:0007669"/>
    <property type="project" value="UniProtKB-KW"/>
</dbReference>
<reference evidence="11 12" key="1">
    <citation type="journal article" date="2018" name="Mol. Biol. Evol.">
        <title>Broad Genomic Sampling Reveals a Smut Pathogenic Ancestry of the Fungal Clade Ustilaginomycotina.</title>
        <authorList>
            <person name="Kijpornyongpan T."/>
            <person name="Mondo S.J."/>
            <person name="Barry K."/>
            <person name="Sandor L."/>
            <person name="Lee J."/>
            <person name="Lipzen A."/>
            <person name="Pangilinan J."/>
            <person name="LaButti K."/>
            <person name="Hainaut M."/>
            <person name="Henrissat B."/>
            <person name="Grigoriev I.V."/>
            <person name="Spatafora J.W."/>
            <person name="Aime M.C."/>
        </authorList>
    </citation>
    <scope>NUCLEOTIDE SEQUENCE [LARGE SCALE GENOMIC DNA]</scope>
    <source>
        <strain evidence="11 12">MCA 3645</strain>
    </source>
</reference>
<feature type="region of interest" description="Disordered" evidence="8">
    <location>
        <begin position="723"/>
        <end position="831"/>
    </location>
</feature>
<feature type="domain" description="MRH" evidence="10">
    <location>
        <begin position="168"/>
        <end position="413"/>
    </location>
</feature>
<dbReference type="PROSITE" id="PS51914">
    <property type="entry name" value="MRH"/>
    <property type="match status" value="1"/>
</dbReference>
<dbReference type="GO" id="GO:0005788">
    <property type="term" value="C:endoplasmic reticulum lumen"/>
    <property type="evidence" value="ECO:0007669"/>
    <property type="project" value="TreeGrafter"/>
</dbReference>
<keyword evidence="5" id="KW-0430">Lectin</keyword>
<dbReference type="GO" id="GO:0030970">
    <property type="term" value="P:retrograde protein transport, ER to cytosol"/>
    <property type="evidence" value="ECO:0007669"/>
    <property type="project" value="TreeGrafter"/>
</dbReference>
<organism evidence="11 12">
    <name type="scientific">Testicularia cyperi</name>
    <dbReference type="NCBI Taxonomy" id="1882483"/>
    <lineage>
        <taxon>Eukaryota</taxon>
        <taxon>Fungi</taxon>
        <taxon>Dikarya</taxon>
        <taxon>Basidiomycota</taxon>
        <taxon>Ustilaginomycotina</taxon>
        <taxon>Ustilaginomycetes</taxon>
        <taxon>Ustilaginales</taxon>
        <taxon>Anthracoideaceae</taxon>
        <taxon>Testicularia</taxon>
    </lineage>
</organism>
<feature type="compositionally biased region" description="Polar residues" evidence="8">
    <location>
        <begin position="820"/>
        <end position="831"/>
    </location>
</feature>
<evidence type="ECO:0000313" key="11">
    <source>
        <dbReference type="EMBL" id="PWY99116.1"/>
    </source>
</evidence>
<feature type="compositionally biased region" description="Basic and acidic residues" evidence="8">
    <location>
        <begin position="681"/>
        <end position="697"/>
    </location>
</feature>
<evidence type="ECO:0000256" key="2">
    <source>
        <dbReference type="ARBA" id="ARBA00009918"/>
    </source>
</evidence>
<dbReference type="InterPro" id="IPR012913">
    <property type="entry name" value="OS9-like_dom"/>
</dbReference>
<dbReference type="Proteomes" id="UP000246740">
    <property type="component" value="Unassembled WGS sequence"/>
</dbReference>
<evidence type="ECO:0000256" key="4">
    <source>
        <dbReference type="ARBA" id="ARBA00022729"/>
    </source>
</evidence>
<dbReference type="GO" id="GO:0005789">
    <property type="term" value="C:endoplasmic reticulum membrane"/>
    <property type="evidence" value="ECO:0007669"/>
    <property type="project" value="UniProtKB-SubCell"/>
</dbReference>
<sequence length="831" mass="90740">MTAPARIPQSWLLLLTALCLHAALAQASISSSFSFPQDVFSKPAFDILLGGATGDALALPIRKSAAVAILEQQGARNRLTDIDMTASGALESSLALAHRSASSSDSPHTRAPLLWTVQRVSPISTHLCAIPDFSATRTQSSKPNVTSTVQSRHDLIRSAQRLLDPLKKRCLYHTVDWFTYSFCHGREVRQFRLLTPQSAASDALKRAGGGQKGEKAAIEAAQKVASQREPIADPAYPAFTLGRWRPQNDEIIGDDHSPAPQGSQTLSEIAGTTSSTPLLGSSAYVGTDLVEEVQFGDWDEEELFAAEAKVLATLGEASRNGVKDDSEDVHAAPDAHTESSAATSGSSRSNRHRYITQTWSDGTLCDLNNQPRTIEVQFHCSHRKPAIDRIVLIKETTICNYVLMIETPRLCNEPAFAGEKEEATQQVRCHRVVDDAFRGLTLGDAHASGQTSRDTEASADTAASTRRSGEQSNAEPGPREHAETTGLADNGNTGESHDGDGSHTYGDLAQYRSIYDDYYDEALGKHGPEYERIKKDHMQAYYGHNPDQTGDDYDAYDQQNAGGSEALSGDQEQEAYLYVELDEDGNVNVQTLSEAEAAEEARQKSGSGKRRTSQESERSNTGVADAAGSGDHEEDILEIQLEVEDLMDIMAGRDAGLLEKKLADRLSQKLHKIKSQQDQQEQDHQDVDQDQRKKSYQKDSPSGGQLQGELAAVYKRLMKAIDGTGHTGAGADNKRREEAVKKEASQAESNAKKGPGEFEFKPQAAGASRQQQQQSQQQRMAKVGDSLAERAKRFYDAKDRDRTDQSAKSDNEPRPGKTAPKQQPQQQHVEL</sequence>
<evidence type="ECO:0000256" key="5">
    <source>
        <dbReference type="ARBA" id="ARBA00022734"/>
    </source>
</evidence>
<dbReference type="Gene3D" id="2.70.130.10">
    <property type="entry name" value="Mannose-6-phosphate receptor binding domain"/>
    <property type="match status" value="1"/>
</dbReference>
<evidence type="ECO:0000256" key="3">
    <source>
        <dbReference type="ARBA" id="ARBA00018727"/>
    </source>
</evidence>
<comment type="similarity">
    <text evidence="2">Belongs to the OS-9 family.</text>
</comment>
<evidence type="ECO:0000313" key="12">
    <source>
        <dbReference type="Proteomes" id="UP000246740"/>
    </source>
</evidence>
<dbReference type="Pfam" id="PF07915">
    <property type="entry name" value="PRKCSH"/>
    <property type="match status" value="1"/>
</dbReference>
<keyword evidence="7" id="KW-1015">Disulfide bond</keyword>
<dbReference type="InterPro" id="IPR045149">
    <property type="entry name" value="OS-9-like"/>
</dbReference>
<feature type="region of interest" description="Disordered" evidence="8">
    <location>
        <begin position="595"/>
        <end position="634"/>
    </location>
</feature>
<evidence type="ECO:0000256" key="7">
    <source>
        <dbReference type="ARBA" id="ARBA00023157"/>
    </source>
</evidence>
<dbReference type="InterPro" id="IPR044865">
    <property type="entry name" value="MRH_dom"/>
</dbReference>
<feature type="compositionally biased region" description="Basic and acidic residues" evidence="8">
    <location>
        <begin position="732"/>
        <end position="760"/>
    </location>
</feature>
<proteinExistence type="inferred from homology"/>
<accession>A0A317XLD6</accession>
<feature type="chain" id="PRO_5016294014" description="Protein OS-9 homolog" evidence="9">
    <location>
        <begin position="28"/>
        <end position="831"/>
    </location>
</feature>
<gene>
    <name evidence="11" type="ORF">BCV70DRAFT_207318</name>
</gene>
<keyword evidence="12" id="KW-1185">Reference proteome</keyword>
<feature type="compositionally biased region" description="Basic and acidic residues" evidence="8">
    <location>
        <begin position="321"/>
        <end position="337"/>
    </location>
</feature>
<evidence type="ECO:0000256" key="8">
    <source>
        <dbReference type="SAM" id="MobiDB-lite"/>
    </source>
</evidence>
<dbReference type="EMBL" id="KZ819196">
    <property type="protein sequence ID" value="PWY99116.1"/>
    <property type="molecule type" value="Genomic_DNA"/>
</dbReference>
<dbReference type="InterPro" id="IPR009011">
    <property type="entry name" value="Man6P_isomerase_rcpt-bd_dom_sf"/>
</dbReference>
<feature type="region of interest" description="Disordered" evidence="8">
    <location>
        <begin position="541"/>
        <end position="570"/>
    </location>
</feature>
<feature type="signal peptide" evidence="9">
    <location>
        <begin position="1"/>
        <end position="27"/>
    </location>
</feature>
<feature type="compositionally biased region" description="Low complexity" evidence="8">
    <location>
        <begin position="768"/>
        <end position="779"/>
    </location>
</feature>
<keyword evidence="4 9" id="KW-0732">Signal</keyword>
<dbReference type="PANTHER" id="PTHR15414">
    <property type="entry name" value="OS-9-RELATED"/>
    <property type="match status" value="1"/>
</dbReference>
<feature type="compositionally biased region" description="Low complexity" evidence="8">
    <location>
        <begin position="339"/>
        <end position="348"/>
    </location>
</feature>
<evidence type="ECO:0000259" key="10">
    <source>
        <dbReference type="PROSITE" id="PS51914"/>
    </source>
</evidence>
<dbReference type="STRING" id="1882483.A0A317XLD6"/>
<dbReference type="AlphaFoldDB" id="A0A317XLD6"/>
<name>A0A317XLD6_9BASI</name>
<dbReference type="OrthoDB" id="448954at2759"/>
<keyword evidence="6" id="KW-0256">Endoplasmic reticulum</keyword>